<accession>A0A396IC43</accession>
<protein>
    <submittedName>
        <fullName evidence="1">Uncharacterized protein</fullName>
    </submittedName>
</protein>
<dbReference type="AlphaFoldDB" id="A0A396IC43"/>
<gene>
    <name evidence="1" type="ORF">MtrunA17_Chr4g0046501</name>
</gene>
<dbReference type="Proteomes" id="UP000265566">
    <property type="component" value="Chromosome 4"/>
</dbReference>
<dbReference type="EMBL" id="PSQE01000004">
    <property type="protein sequence ID" value="RHN62353.1"/>
    <property type="molecule type" value="Genomic_DNA"/>
</dbReference>
<name>A0A396IC43_MEDTR</name>
<evidence type="ECO:0000313" key="1">
    <source>
        <dbReference type="EMBL" id="RHN62353.1"/>
    </source>
</evidence>
<sequence length="45" mass="5172">MDKVMMFGKMSEKITTHVMGHYGCNPSYSNFGPFLFRNLDGHMTL</sequence>
<comment type="caution">
    <text evidence="1">The sequence shown here is derived from an EMBL/GenBank/DDBJ whole genome shotgun (WGS) entry which is preliminary data.</text>
</comment>
<proteinExistence type="predicted"/>
<organism evidence="1 2">
    <name type="scientific">Medicago truncatula</name>
    <name type="common">Barrel medic</name>
    <name type="synonym">Medicago tribuloides</name>
    <dbReference type="NCBI Taxonomy" id="3880"/>
    <lineage>
        <taxon>Eukaryota</taxon>
        <taxon>Viridiplantae</taxon>
        <taxon>Streptophyta</taxon>
        <taxon>Embryophyta</taxon>
        <taxon>Tracheophyta</taxon>
        <taxon>Spermatophyta</taxon>
        <taxon>Magnoliopsida</taxon>
        <taxon>eudicotyledons</taxon>
        <taxon>Gunneridae</taxon>
        <taxon>Pentapetalae</taxon>
        <taxon>rosids</taxon>
        <taxon>fabids</taxon>
        <taxon>Fabales</taxon>
        <taxon>Fabaceae</taxon>
        <taxon>Papilionoideae</taxon>
        <taxon>50 kb inversion clade</taxon>
        <taxon>NPAAA clade</taxon>
        <taxon>Hologalegina</taxon>
        <taxon>IRL clade</taxon>
        <taxon>Trifolieae</taxon>
        <taxon>Medicago</taxon>
    </lineage>
</organism>
<evidence type="ECO:0000313" key="2">
    <source>
        <dbReference type="Proteomes" id="UP000265566"/>
    </source>
</evidence>
<dbReference type="Gramene" id="rna24917">
    <property type="protein sequence ID" value="RHN62353.1"/>
    <property type="gene ID" value="gene24917"/>
</dbReference>
<reference evidence="2" key="1">
    <citation type="journal article" date="2018" name="Nat. Plants">
        <title>Whole-genome landscape of Medicago truncatula symbiotic genes.</title>
        <authorList>
            <person name="Pecrix Y."/>
            <person name="Staton S.E."/>
            <person name="Sallet E."/>
            <person name="Lelandais-Briere C."/>
            <person name="Moreau S."/>
            <person name="Carrere S."/>
            <person name="Blein T."/>
            <person name="Jardinaud M.F."/>
            <person name="Latrasse D."/>
            <person name="Zouine M."/>
            <person name="Zahm M."/>
            <person name="Kreplak J."/>
            <person name="Mayjonade B."/>
            <person name="Satge C."/>
            <person name="Perez M."/>
            <person name="Cauet S."/>
            <person name="Marande W."/>
            <person name="Chantry-Darmon C."/>
            <person name="Lopez-Roques C."/>
            <person name="Bouchez O."/>
            <person name="Berard A."/>
            <person name="Debelle F."/>
            <person name="Munos S."/>
            <person name="Bendahmane A."/>
            <person name="Berges H."/>
            <person name="Niebel A."/>
            <person name="Buitink J."/>
            <person name="Frugier F."/>
            <person name="Benhamed M."/>
            <person name="Crespi M."/>
            <person name="Gouzy J."/>
            <person name="Gamas P."/>
        </authorList>
    </citation>
    <scope>NUCLEOTIDE SEQUENCE [LARGE SCALE GENOMIC DNA]</scope>
    <source>
        <strain evidence="2">cv. Jemalong A17</strain>
    </source>
</reference>